<dbReference type="EMBL" id="BQNB010021448">
    <property type="protein sequence ID" value="GJU06503.1"/>
    <property type="molecule type" value="Genomic_DNA"/>
</dbReference>
<keyword evidence="2" id="KW-1185">Reference proteome</keyword>
<sequence length="154" mass="18045">MKEQAYNKEQREIPRPHELNEESNLIDLMKEYVIGTIVSISDAIPFNYVGVDKIRRTVILEDYVGARLECCFFYSWSDKFSKLYDERDKSGIAVMILQLCKKPSVTPAMYSTKLYINNEYLKLLLPGRGIQRKKHLILKIIPLFNLLQLRKKLS</sequence>
<gene>
    <name evidence="1" type="ORF">Tco_1122933</name>
</gene>
<reference evidence="1" key="1">
    <citation type="journal article" date="2022" name="Int. J. Mol. Sci.">
        <title>Draft Genome of Tanacetum Coccineum: Genomic Comparison of Closely Related Tanacetum-Family Plants.</title>
        <authorList>
            <person name="Yamashiro T."/>
            <person name="Shiraishi A."/>
            <person name="Nakayama K."/>
            <person name="Satake H."/>
        </authorList>
    </citation>
    <scope>NUCLEOTIDE SEQUENCE</scope>
</reference>
<reference evidence="1" key="2">
    <citation type="submission" date="2022-01" db="EMBL/GenBank/DDBJ databases">
        <authorList>
            <person name="Yamashiro T."/>
            <person name="Shiraishi A."/>
            <person name="Satake H."/>
            <person name="Nakayama K."/>
        </authorList>
    </citation>
    <scope>NUCLEOTIDE SEQUENCE</scope>
</reference>
<organism evidence="1 2">
    <name type="scientific">Tanacetum coccineum</name>
    <dbReference type="NCBI Taxonomy" id="301880"/>
    <lineage>
        <taxon>Eukaryota</taxon>
        <taxon>Viridiplantae</taxon>
        <taxon>Streptophyta</taxon>
        <taxon>Embryophyta</taxon>
        <taxon>Tracheophyta</taxon>
        <taxon>Spermatophyta</taxon>
        <taxon>Magnoliopsida</taxon>
        <taxon>eudicotyledons</taxon>
        <taxon>Gunneridae</taxon>
        <taxon>Pentapetalae</taxon>
        <taxon>asterids</taxon>
        <taxon>campanulids</taxon>
        <taxon>Asterales</taxon>
        <taxon>Asteraceae</taxon>
        <taxon>Asteroideae</taxon>
        <taxon>Anthemideae</taxon>
        <taxon>Anthemidinae</taxon>
        <taxon>Tanacetum</taxon>
    </lineage>
</organism>
<comment type="caution">
    <text evidence="1">The sequence shown here is derived from an EMBL/GenBank/DDBJ whole genome shotgun (WGS) entry which is preliminary data.</text>
</comment>
<evidence type="ECO:0000313" key="2">
    <source>
        <dbReference type="Proteomes" id="UP001151760"/>
    </source>
</evidence>
<proteinExistence type="predicted"/>
<evidence type="ECO:0000313" key="1">
    <source>
        <dbReference type="EMBL" id="GJU06503.1"/>
    </source>
</evidence>
<protein>
    <submittedName>
        <fullName evidence="1">Uncharacterized protein</fullName>
    </submittedName>
</protein>
<accession>A0ABQ5J1Y3</accession>
<dbReference type="Proteomes" id="UP001151760">
    <property type="component" value="Unassembled WGS sequence"/>
</dbReference>
<name>A0ABQ5J1Y3_9ASTR</name>